<proteinExistence type="predicted"/>
<dbReference type="RefSeq" id="WP_153550659.1">
    <property type="nucleotide sequence ID" value="NZ_CP040089.1"/>
</dbReference>
<reference evidence="6" key="1">
    <citation type="submission" date="2019-05" db="EMBL/GenBank/DDBJ databases">
        <title>Candidatus Nanohalobium constans, a novel model system to study the DPANN nano-sized archaea: genomic and physiological characterization of a nanoarchaeon co-cultured with its chitinotrophic host.</title>
        <authorList>
            <person name="La Cono V."/>
            <person name="Arcadi E."/>
            <person name="Crisafi F."/>
            <person name="Denaro R."/>
            <person name="La Spada G."/>
            <person name="Messina E."/>
            <person name="Smedile F."/>
            <person name="Toshchakov S.V."/>
            <person name="Shevchenko M.A."/>
            <person name="Golyshin P.N."/>
            <person name="Golyshina O.V."/>
            <person name="Ferrer M."/>
            <person name="Rohde M."/>
            <person name="Mushegian A."/>
            <person name="Sorokin D.Y."/>
            <person name="Giuliano L."/>
            <person name="Yakimov M.M."/>
        </authorList>
    </citation>
    <scope>NUCLEOTIDE SEQUENCE [LARGE SCALE GENOMIC DNA]</scope>
    <source>
        <strain evidence="6">LC1Nh</strain>
    </source>
</reference>
<dbReference type="Proteomes" id="UP000377803">
    <property type="component" value="Chromosome"/>
</dbReference>
<dbReference type="PROSITE" id="PS00892">
    <property type="entry name" value="HIT_1"/>
    <property type="match status" value="1"/>
</dbReference>
<dbReference type="SUPFAM" id="SSF54197">
    <property type="entry name" value="HIT-like"/>
    <property type="match status" value="1"/>
</dbReference>
<dbReference type="InterPro" id="IPR001310">
    <property type="entry name" value="Histidine_triad_HIT"/>
</dbReference>
<feature type="short sequence motif" description="Histidine triad motif" evidence="2 3">
    <location>
        <begin position="96"/>
        <end position="100"/>
    </location>
</feature>
<dbReference type="PANTHER" id="PTHR46648:SF1">
    <property type="entry name" value="ADENOSINE 5'-MONOPHOSPHORAMIDASE HNT1"/>
    <property type="match status" value="1"/>
</dbReference>
<dbReference type="OrthoDB" id="26806at2157"/>
<keyword evidence="6" id="KW-1185">Reference proteome</keyword>
<dbReference type="EMBL" id="CP040089">
    <property type="protein sequence ID" value="QGA80914.1"/>
    <property type="molecule type" value="Genomic_DNA"/>
</dbReference>
<dbReference type="InterPro" id="IPR019808">
    <property type="entry name" value="Histidine_triad_CS"/>
</dbReference>
<protein>
    <submittedName>
        <fullName evidence="5">Histidine triad (HIT) family protein</fullName>
    </submittedName>
</protein>
<name>A0A5Q0UH51_9ARCH</name>
<dbReference type="Gene3D" id="3.30.428.10">
    <property type="entry name" value="HIT-like"/>
    <property type="match status" value="1"/>
</dbReference>
<organism evidence="5 6">
    <name type="scientific">Candidatus Nanohalobium constans</name>
    <dbReference type="NCBI Taxonomy" id="2565781"/>
    <lineage>
        <taxon>Archaea</taxon>
        <taxon>Candidatus Nanohalarchaeota</taxon>
        <taxon>Candidatus Nanohalobia</taxon>
        <taxon>Candidatus Nanohalobiales</taxon>
        <taxon>Candidatus Nanohalobiaceae</taxon>
        <taxon>Candidatus Nanohalobium</taxon>
    </lineage>
</organism>
<feature type="domain" description="HIT" evidence="4">
    <location>
        <begin position="6"/>
        <end position="111"/>
    </location>
</feature>
<dbReference type="CDD" id="cd01277">
    <property type="entry name" value="HINT_subgroup"/>
    <property type="match status" value="1"/>
</dbReference>
<evidence type="ECO:0000256" key="1">
    <source>
        <dbReference type="PIRSR" id="PIRSR601310-1"/>
    </source>
</evidence>
<dbReference type="KEGG" id="ncon:LC1Nh_1042"/>
<accession>A0A5Q0UH51</accession>
<gene>
    <name evidence="5" type="primary">hit3</name>
    <name evidence="5" type="ORF">LC1Nh_1042</name>
</gene>
<evidence type="ECO:0000313" key="5">
    <source>
        <dbReference type="EMBL" id="QGA80914.1"/>
    </source>
</evidence>
<evidence type="ECO:0000313" key="6">
    <source>
        <dbReference type="Proteomes" id="UP000377803"/>
    </source>
</evidence>
<dbReference type="InterPro" id="IPR011146">
    <property type="entry name" value="HIT-like"/>
</dbReference>
<dbReference type="GO" id="GO:0009117">
    <property type="term" value="P:nucleotide metabolic process"/>
    <property type="evidence" value="ECO:0007669"/>
    <property type="project" value="TreeGrafter"/>
</dbReference>
<dbReference type="GO" id="GO:0003824">
    <property type="term" value="F:catalytic activity"/>
    <property type="evidence" value="ECO:0007669"/>
    <property type="project" value="InterPro"/>
</dbReference>
<evidence type="ECO:0000256" key="2">
    <source>
        <dbReference type="PIRSR" id="PIRSR601310-3"/>
    </source>
</evidence>
<dbReference type="InterPro" id="IPR039384">
    <property type="entry name" value="HINT"/>
</dbReference>
<dbReference type="GeneID" id="42365437"/>
<dbReference type="PROSITE" id="PS51084">
    <property type="entry name" value="HIT_2"/>
    <property type="match status" value="1"/>
</dbReference>
<evidence type="ECO:0000256" key="3">
    <source>
        <dbReference type="PROSITE-ProRule" id="PRU00464"/>
    </source>
</evidence>
<dbReference type="Pfam" id="PF01230">
    <property type="entry name" value="HIT"/>
    <property type="match status" value="1"/>
</dbReference>
<dbReference type="InterPro" id="IPR036265">
    <property type="entry name" value="HIT-like_sf"/>
</dbReference>
<evidence type="ECO:0000259" key="4">
    <source>
        <dbReference type="PROSITE" id="PS51084"/>
    </source>
</evidence>
<dbReference type="PRINTS" id="PR00332">
    <property type="entry name" value="HISTRIAD"/>
</dbReference>
<dbReference type="PANTHER" id="PTHR46648">
    <property type="entry name" value="HIT FAMILY PROTEIN 1"/>
    <property type="match status" value="1"/>
</dbReference>
<sequence length="133" mass="14793">MSDDCIFCKIIEGDVPSYKVYEDENVYAFLDAEPVSKGHTLVIPKEHVDDIHGAADMDYMWEPLVKVSNAVKDAFGAEGVNIAQNNGEKAGQEVFHLHFHVTPIYEGDELDITYNRSSLESGDSVAEEISEQL</sequence>
<dbReference type="AlphaFoldDB" id="A0A5Q0UH51"/>
<feature type="active site" description="Tele-AMP-histidine intermediate" evidence="1">
    <location>
        <position position="98"/>
    </location>
</feature>